<accession>A0ABQ6MAY1</accession>
<evidence type="ECO:0000313" key="3">
    <source>
        <dbReference type="Proteomes" id="UP001165060"/>
    </source>
</evidence>
<dbReference type="Proteomes" id="UP001165060">
    <property type="component" value="Unassembled WGS sequence"/>
</dbReference>
<evidence type="ECO:0000259" key="1">
    <source>
        <dbReference type="Pfam" id="PF10602"/>
    </source>
</evidence>
<proteinExistence type="predicted"/>
<evidence type="ECO:0000313" key="2">
    <source>
        <dbReference type="EMBL" id="GMI22960.1"/>
    </source>
</evidence>
<dbReference type="EMBL" id="BRYB01001312">
    <property type="protein sequence ID" value="GMI22960.1"/>
    <property type="molecule type" value="Genomic_DNA"/>
</dbReference>
<organism evidence="2 3">
    <name type="scientific">Tetraparma gracilis</name>
    <dbReference type="NCBI Taxonomy" id="2962635"/>
    <lineage>
        <taxon>Eukaryota</taxon>
        <taxon>Sar</taxon>
        <taxon>Stramenopiles</taxon>
        <taxon>Ochrophyta</taxon>
        <taxon>Bolidophyceae</taxon>
        <taxon>Parmales</taxon>
        <taxon>Triparmaceae</taxon>
        <taxon>Tetraparma</taxon>
    </lineage>
</organism>
<dbReference type="PANTHER" id="PTHR14145:SF1">
    <property type="entry name" value="26S PROTEASOME NON-ATPASE REGULATORY SUBUNIT 6"/>
    <property type="match status" value="1"/>
</dbReference>
<sequence length="245" mass="26857">MATPPPELPCPDMSISSTLHSLSLSPDASKAKEVSELLLKCHAVDFHAENAAKYELPKAPKAARAERDKALKKLTDKLESLEKDSGDSDVQDAVLAVADFHLRALEFEAADERLDQVLAMKKVSASAKVNALLSKIRSRLWRRVPATDLLAECEALLQTGGDWDKRNRVKVYKSLSLALTRDYADAAPLLLSCVKTFSCEECVGYEHFVKLTVVLNMLGLTRPEIKKDLVDSPEIISDISPDVGG</sequence>
<feature type="domain" description="26S proteasome regulatory subunit Rpn7 N-terminal" evidence="1">
    <location>
        <begin position="61"/>
        <end position="227"/>
    </location>
</feature>
<gene>
    <name evidence="2" type="ORF">TeGR_g2300</name>
</gene>
<dbReference type="Gene3D" id="1.25.40.570">
    <property type="match status" value="1"/>
</dbReference>
<keyword evidence="3" id="KW-1185">Reference proteome</keyword>
<dbReference type="PANTHER" id="PTHR14145">
    <property type="entry name" value="26S PROTESOME SUBUNIT 6"/>
    <property type="match status" value="1"/>
</dbReference>
<dbReference type="Pfam" id="PF10602">
    <property type="entry name" value="RPN7"/>
    <property type="match status" value="1"/>
</dbReference>
<feature type="non-terminal residue" evidence="2">
    <location>
        <position position="245"/>
    </location>
</feature>
<reference evidence="2 3" key="1">
    <citation type="journal article" date="2023" name="Commun. Biol.">
        <title>Genome analysis of Parmales, the sister group of diatoms, reveals the evolutionary specialization of diatoms from phago-mixotrophs to photoautotrophs.</title>
        <authorList>
            <person name="Ban H."/>
            <person name="Sato S."/>
            <person name="Yoshikawa S."/>
            <person name="Yamada K."/>
            <person name="Nakamura Y."/>
            <person name="Ichinomiya M."/>
            <person name="Sato N."/>
            <person name="Blanc-Mathieu R."/>
            <person name="Endo H."/>
            <person name="Kuwata A."/>
            <person name="Ogata H."/>
        </authorList>
    </citation>
    <scope>NUCLEOTIDE SEQUENCE [LARGE SCALE GENOMIC DNA]</scope>
</reference>
<dbReference type="InterPro" id="IPR045135">
    <property type="entry name" value="Rpn7_N"/>
</dbReference>
<dbReference type="InterPro" id="IPR019585">
    <property type="entry name" value="Rpn7/CSN1"/>
</dbReference>
<comment type="caution">
    <text evidence="2">The sequence shown here is derived from an EMBL/GenBank/DDBJ whole genome shotgun (WGS) entry which is preliminary data.</text>
</comment>
<name>A0ABQ6MAY1_9STRA</name>
<protein>
    <recommendedName>
        <fullName evidence="1">26S proteasome regulatory subunit Rpn7 N-terminal domain-containing protein</fullName>
    </recommendedName>
</protein>